<dbReference type="InterPro" id="IPR001212">
    <property type="entry name" value="Somatomedin_B_dom"/>
</dbReference>
<keyword evidence="1" id="KW-1015">Disulfide bond</keyword>
<comment type="caution">
    <text evidence="4">The sequence shown here is derived from an EMBL/GenBank/DDBJ whole genome shotgun (WGS) entry which is preliminary data.</text>
</comment>
<dbReference type="InterPro" id="IPR036024">
    <property type="entry name" value="Somatomedin_B-like_dom_sf"/>
</dbReference>
<feature type="domain" description="SMB" evidence="3">
    <location>
        <begin position="171"/>
        <end position="215"/>
    </location>
</feature>
<evidence type="ECO:0000259" key="3">
    <source>
        <dbReference type="PROSITE" id="PS50958"/>
    </source>
</evidence>
<dbReference type="Pfam" id="PF01033">
    <property type="entry name" value="Somatomedin_B"/>
    <property type="match status" value="1"/>
</dbReference>
<reference evidence="4" key="1">
    <citation type="journal article" date="2023" name="G3 (Bethesda)">
        <title>A reference genome for the long-term kleptoplast-retaining sea slug Elysia crispata morphotype clarki.</title>
        <authorList>
            <person name="Eastman K.E."/>
            <person name="Pendleton A.L."/>
            <person name="Shaikh M.A."/>
            <person name="Suttiyut T."/>
            <person name="Ogas R."/>
            <person name="Tomko P."/>
            <person name="Gavelis G."/>
            <person name="Widhalm J.R."/>
            <person name="Wisecaver J.H."/>
        </authorList>
    </citation>
    <scope>NUCLEOTIDE SEQUENCE</scope>
    <source>
        <strain evidence="4">ECLA1</strain>
    </source>
</reference>
<dbReference type="EMBL" id="JAWDGP010006659">
    <property type="protein sequence ID" value="KAK3737285.1"/>
    <property type="molecule type" value="Genomic_DNA"/>
</dbReference>
<evidence type="ECO:0000256" key="1">
    <source>
        <dbReference type="ARBA" id="ARBA00023157"/>
    </source>
</evidence>
<protein>
    <recommendedName>
        <fullName evidence="3">SMB domain-containing protein</fullName>
    </recommendedName>
</protein>
<name>A0AAE0Y9U2_9GAST</name>
<dbReference type="SUPFAM" id="SSF90188">
    <property type="entry name" value="Somatomedin B domain"/>
    <property type="match status" value="1"/>
</dbReference>
<accession>A0AAE0Y9U2</accession>
<evidence type="ECO:0000313" key="5">
    <source>
        <dbReference type="Proteomes" id="UP001283361"/>
    </source>
</evidence>
<feature type="chain" id="PRO_5041918809" description="SMB domain-containing protein" evidence="2">
    <location>
        <begin position="19"/>
        <end position="875"/>
    </location>
</feature>
<gene>
    <name evidence="4" type="ORF">RRG08_008816</name>
</gene>
<dbReference type="Proteomes" id="UP001283361">
    <property type="component" value="Unassembled WGS sequence"/>
</dbReference>
<proteinExistence type="predicted"/>
<dbReference type="AlphaFoldDB" id="A0AAE0Y9U2"/>
<keyword evidence="5" id="KW-1185">Reference proteome</keyword>
<keyword evidence="2" id="KW-0732">Signal</keyword>
<evidence type="ECO:0000256" key="2">
    <source>
        <dbReference type="SAM" id="SignalP"/>
    </source>
</evidence>
<organism evidence="4 5">
    <name type="scientific">Elysia crispata</name>
    <name type="common">lettuce slug</name>
    <dbReference type="NCBI Taxonomy" id="231223"/>
    <lineage>
        <taxon>Eukaryota</taxon>
        <taxon>Metazoa</taxon>
        <taxon>Spiralia</taxon>
        <taxon>Lophotrochozoa</taxon>
        <taxon>Mollusca</taxon>
        <taxon>Gastropoda</taxon>
        <taxon>Heterobranchia</taxon>
        <taxon>Euthyneura</taxon>
        <taxon>Panpulmonata</taxon>
        <taxon>Sacoglossa</taxon>
        <taxon>Placobranchoidea</taxon>
        <taxon>Plakobranchidae</taxon>
        <taxon>Elysia</taxon>
    </lineage>
</organism>
<evidence type="ECO:0000313" key="4">
    <source>
        <dbReference type="EMBL" id="KAK3737285.1"/>
    </source>
</evidence>
<feature type="signal peptide" evidence="2">
    <location>
        <begin position="1"/>
        <end position="18"/>
    </location>
</feature>
<dbReference type="Gene3D" id="4.10.410.20">
    <property type="match status" value="1"/>
</dbReference>
<dbReference type="PROSITE" id="PS50958">
    <property type="entry name" value="SMB_2"/>
    <property type="match status" value="1"/>
</dbReference>
<sequence length="875" mass="97280">MAVTWGLVFLMLTISVQNIEFHSNESKGSLPMQVPENISIVSLTPIIYPGTDNSSAHSESQKVDGLRKDAKPVLPRSNELNGGCNASNSDSPYTFLRGCHTSTLIKSAIQNKTYTTKSQTNLSSTNETVMQTTADGGYEPFSLPPVWPLTRGSLKPSNYSLTLNQESVSSGPISCQGRCGDREMHPCSCADICIVHGNCCNDMNKKCPHLLASATSRFKHLKSVAVECSSETSTFVVMSCSDQASSGVKNVIEDPPVFNHGDKKENFDCDDSKQFRASSTWKKLAPFTKNRTDTGTLVPPANDLSVTNPDINDEARPSASALVSLMLNTPVTDITTGIVYRNRSIAQCNRVLDVHIVPWKVQAPVISAVIMPQNLGALDQIVTTKVVAYIKPDLPTNISTGSECITVSSGQCQKQWIADQSELEMLCRNGNIVYYKTQHPLAQQYFDNIYCLLCNLGSDNHSSPVLQYKPLQKTFKLSVVLSLSNSGKLTLLTQRNSGMLYWDGLACTIHTAKHGDSQCSTTKCASGFVKRPDGVCRVPSKVKFAIGGEKCLFMRSQDLENKLLALIKCYLETAENAEIDTEDVRFATVYETRLGIPLLQLETTVYYPYFSLVHHRNKINRDLALLVYDANFCCVPLATNITCSGSSCRLGELVMEPIISFKPLKERIKLTKEGIGLVNDGSITICESKSREQLYSRMACQKEPIYASEFHFFNWTANISCLGNEEGKCFVSATSVWRYTRDEQIWLKGKKVPRKVAPNKDVFKDESDTGRLDYYMRVDKLKYFESDFRGGDDDMIDFRLQDKKTQYDDEFQCDELVDGQVDPVSLLRRGFMKLTQLSHTCQRRGPDIGGHEPSTLISVCWLHEGSQVCSHQVVL</sequence>